<comment type="caution">
    <text evidence="8">The sequence shown here is derived from an EMBL/GenBank/DDBJ whole genome shotgun (WGS) entry which is preliminary data.</text>
</comment>
<dbReference type="Gene3D" id="1.20.1250.20">
    <property type="entry name" value="MFS general substrate transporter like domains"/>
    <property type="match status" value="2"/>
</dbReference>
<evidence type="ECO:0000259" key="7">
    <source>
        <dbReference type="PROSITE" id="PS50850"/>
    </source>
</evidence>
<protein>
    <submittedName>
        <fullName evidence="8">G6PT1 protein</fullName>
    </submittedName>
</protein>
<evidence type="ECO:0000256" key="2">
    <source>
        <dbReference type="ARBA" id="ARBA00009598"/>
    </source>
</evidence>
<dbReference type="PIRSF" id="PIRSF002808">
    <property type="entry name" value="Hexose_phosphate_transp"/>
    <property type="match status" value="1"/>
</dbReference>
<dbReference type="PANTHER" id="PTHR43826">
    <property type="entry name" value="GLUCOSE-6-PHOSPHATE EXCHANGER SLC37A4"/>
    <property type="match status" value="1"/>
</dbReference>
<dbReference type="GO" id="GO:0005789">
    <property type="term" value="C:endoplasmic reticulum membrane"/>
    <property type="evidence" value="ECO:0007669"/>
    <property type="project" value="TreeGrafter"/>
</dbReference>
<evidence type="ECO:0000256" key="1">
    <source>
        <dbReference type="ARBA" id="ARBA00004127"/>
    </source>
</evidence>
<feature type="non-terminal residue" evidence="8">
    <location>
        <position position="1"/>
    </location>
</feature>
<evidence type="ECO:0000256" key="3">
    <source>
        <dbReference type="ARBA" id="ARBA00022692"/>
    </source>
</evidence>
<dbReference type="EMBL" id="WAAF01020244">
    <property type="protein sequence ID" value="NXX51222.1"/>
    <property type="molecule type" value="Genomic_DNA"/>
</dbReference>
<dbReference type="GO" id="GO:0035435">
    <property type="term" value="P:phosphate ion transmembrane transport"/>
    <property type="evidence" value="ECO:0007669"/>
    <property type="project" value="TreeGrafter"/>
</dbReference>
<dbReference type="PANTHER" id="PTHR43826:SF3">
    <property type="entry name" value="GLUCOSE-6-PHOSPHATE EXCHANGER SLC37A4"/>
    <property type="match status" value="1"/>
</dbReference>
<keyword evidence="9" id="KW-1185">Reference proteome</keyword>
<gene>
    <name evidence="8" type="primary">Slc37a4</name>
    <name evidence="8" type="ORF">TRILEU_R03301</name>
</gene>
<feature type="transmembrane region" description="Helical" evidence="6">
    <location>
        <begin position="354"/>
        <end position="374"/>
    </location>
</feature>
<name>A0A852J9L4_9PICI</name>
<dbReference type="AlphaFoldDB" id="A0A852J9L4"/>
<feature type="transmembrane region" description="Helical" evidence="6">
    <location>
        <begin position="84"/>
        <end position="109"/>
    </location>
</feature>
<feature type="domain" description="Major facilitator superfamily (MFS) profile" evidence="7">
    <location>
        <begin position="13"/>
        <end position="416"/>
    </location>
</feature>
<dbReference type="PROSITE" id="PS00942">
    <property type="entry name" value="GLPT"/>
    <property type="match status" value="1"/>
</dbReference>
<feature type="transmembrane region" description="Helical" evidence="6">
    <location>
        <begin position="220"/>
        <end position="239"/>
    </location>
</feature>
<dbReference type="GO" id="GO:0061513">
    <property type="term" value="F:glucose 6-phosphate:phosphate antiporter activity"/>
    <property type="evidence" value="ECO:0007669"/>
    <property type="project" value="TreeGrafter"/>
</dbReference>
<dbReference type="InterPro" id="IPR036259">
    <property type="entry name" value="MFS_trans_sf"/>
</dbReference>
<dbReference type="Pfam" id="PF07690">
    <property type="entry name" value="MFS_1"/>
    <property type="match status" value="1"/>
</dbReference>
<dbReference type="FunFam" id="1.20.1250.20:FF:000111">
    <property type="entry name" value="Solute carrier family 37 member 4"/>
    <property type="match status" value="1"/>
</dbReference>
<feature type="transmembrane region" description="Helical" evidence="6">
    <location>
        <begin position="303"/>
        <end position="322"/>
    </location>
</feature>
<feature type="transmembrane region" description="Helical" evidence="6">
    <location>
        <begin position="380"/>
        <end position="401"/>
    </location>
</feature>
<evidence type="ECO:0000256" key="4">
    <source>
        <dbReference type="ARBA" id="ARBA00022989"/>
    </source>
</evidence>
<dbReference type="InterPro" id="IPR051337">
    <property type="entry name" value="OPA_Antiporter"/>
</dbReference>
<evidence type="ECO:0000313" key="9">
    <source>
        <dbReference type="Proteomes" id="UP000627253"/>
    </source>
</evidence>
<evidence type="ECO:0000256" key="5">
    <source>
        <dbReference type="ARBA" id="ARBA00023136"/>
    </source>
</evidence>
<dbReference type="InterPro" id="IPR011701">
    <property type="entry name" value="MFS"/>
</dbReference>
<dbReference type="InterPro" id="IPR021159">
    <property type="entry name" value="Sugar-P_transporter_CS"/>
</dbReference>
<dbReference type="InterPro" id="IPR000849">
    <property type="entry name" value="Sugar_P_transporter"/>
</dbReference>
<evidence type="ECO:0000313" key="8">
    <source>
        <dbReference type="EMBL" id="NXX51222.1"/>
    </source>
</evidence>
<sequence length="416" mass="45118">MAAGGYGRYRAVIFAAMFVGYTLYYFNRKTFSFVMPSVMAEVTLGKDELGLITSSQSAAYAISKFVSGVLSDQMSARWLFSSGLLMVGLVNVVFSWSSTVTAFAGLWFLNGLAQGLGWPPCGKILRKWFEPSQFGTWWAVLSTSMNLAGGLGPIVATLVALHYDWRMTLSFSGFICVVVSFVCLVLIKNEPSDVGLPNIEQADKKGKKGSSSNNSTLTELLLSPYLWVLSTGYLVVFGVKTCCTDWGQLFLIQERGQSMLVGSSYISALEIGGLVGSVAAGYFSDRAVARVGLSSYGNPRHTLLLSMMAGMCLSMFLFRVTVTGESPKVSPARAADWDLPASPSQVKSRCSRTASCLFFLIVGGFLAGLPFSTIAKHYSWATAFWVAEIICMGSTVAFFLLRNIRTKMGHVPKKAD</sequence>
<keyword evidence="3 6" id="KW-0812">Transmembrane</keyword>
<keyword evidence="4 6" id="KW-1133">Transmembrane helix</keyword>
<comment type="subcellular location">
    <subcellularLocation>
        <location evidence="1">Endomembrane system</location>
        <topology evidence="1">Multi-pass membrane protein</topology>
    </subcellularLocation>
</comment>
<dbReference type="PROSITE" id="PS50850">
    <property type="entry name" value="MFS"/>
    <property type="match status" value="1"/>
</dbReference>
<feature type="transmembrane region" description="Helical" evidence="6">
    <location>
        <begin position="6"/>
        <end position="26"/>
    </location>
</feature>
<organism evidence="8 9">
    <name type="scientific">Tricholaema leucomelas</name>
    <name type="common">pied barbet</name>
    <dbReference type="NCBI Taxonomy" id="240729"/>
    <lineage>
        <taxon>Eukaryota</taxon>
        <taxon>Metazoa</taxon>
        <taxon>Chordata</taxon>
        <taxon>Craniata</taxon>
        <taxon>Vertebrata</taxon>
        <taxon>Euteleostomi</taxon>
        <taxon>Archelosauria</taxon>
        <taxon>Archosauria</taxon>
        <taxon>Dinosauria</taxon>
        <taxon>Saurischia</taxon>
        <taxon>Theropoda</taxon>
        <taxon>Coelurosauria</taxon>
        <taxon>Aves</taxon>
        <taxon>Neognathae</taxon>
        <taxon>Neoaves</taxon>
        <taxon>Telluraves</taxon>
        <taxon>Coraciimorphae</taxon>
        <taxon>Piciformes</taxon>
        <taxon>Lybiidae</taxon>
        <taxon>Tricholaema lacrymosa</taxon>
    </lineage>
</organism>
<feature type="transmembrane region" description="Helical" evidence="6">
    <location>
        <begin position="137"/>
        <end position="161"/>
    </location>
</feature>
<evidence type="ECO:0000256" key="6">
    <source>
        <dbReference type="SAM" id="Phobius"/>
    </source>
</evidence>
<dbReference type="InterPro" id="IPR020846">
    <property type="entry name" value="MFS_dom"/>
</dbReference>
<reference evidence="8" key="1">
    <citation type="submission" date="2020-02" db="EMBL/GenBank/DDBJ databases">
        <title>Bird 10,000 Genomes (B10K) Project - Family phase.</title>
        <authorList>
            <person name="Zhang G."/>
        </authorList>
    </citation>
    <scope>NUCLEOTIDE SEQUENCE</scope>
    <source>
        <strain evidence="8">B10K-DU-002-37</strain>
        <tissue evidence="8">Muscle</tissue>
    </source>
</reference>
<feature type="transmembrane region" description="Helical" evidence="6">
    <location>
        <begin position="168"/>
        <end position="187"/>
    </location>
</feature>
<dbReference type="CDD" id="cd17343">
    <property type="entry name" value="MFS_SLC37A4"/>
    <property type="match status" value="1"/>
</dbReference>
<dbReference type="OrthoDB" id="3639251at2759"/>
<proteinExistence type="inferred from homology"/>
<feature type="transmembrane region" description="Helical" evidence="6">
    <location>
        <begin position="260"/>
        <end position="283"/>
    </location>
</feature>
<accession>A0A852J9L4</accession>
<dbReference type="Proteomes" id="UP000627253">
    <property type="component" value="Unassembled WGS sequence"/>
</dbReference>
<comment type="similarity">
    <text evidence="2">Belongs to the major facilitator superfamily. Organophosphate:Pi antiporter (OPA) (TC 2.A.1.4) family.</text>
</comment>
<dbReference type="SUPFAM" id="SSF103473">
    <property type="entry name" value="MFS general substrate transporter"/>
    <property type="match status" value="1"/>
</dbReference>
<feature type="non-terminal residue" evidence="8">
    <location>
        <position position="416"/>
    </location>
</feature>
<keyword evidence="5 6" id="KW-0472">Membrane</keyword>